<protein>
    <submittedName>
        <fullName evidence="2">Uncharacterized protein</fullName>
    </submittedName>
</protein>
<organism evidence="2 3">
    <name type="scientific">Desmophyllum pertusum</name>
    <dbReference type="NCBI Taxonomy" id="174260"/>
    <lineage>
        <taxon>Eukaryota</taxon>
        <taxon>Metazoa</taxon>
        <taxon>Cnidaria</taxon>
        <taxon>Anthozoa</taxon>
        <taxon>Hexacorallia</taxon>
        <taxon>Scleractinia</taxon>
        <taxon>Caryophylliina</taxon>
        <taxon>Caryophylliidae</taxon>
        <taxon>Desmophyllum</taxon>
    </lineage>
</organism>
<proteinExistence type="predicted"/>
<feature type="non-terminal residue" evidence="2">
    <location>
        <position position="1"/>
    </location>
</feature>
<keyword evidence="3" id="KW-1185">Reference proteome</keyword>
<dbReference type="AlphaFoldDB" id="A0A9W9YKC3"/>
<feature type="compositionally biased region" description="Polar residues" evidence="1">
    <location>
        <begin position="1"/>
        <end position="10"/>
    </location>
</feature>
<feature type="region of interest" description="Disordered" evidence="1">
    <location>
        <begin position="1"/>
        <end position="55"/>
    </location>
</feature>
<dbReference type="Proteomes" id="UP001163046">
    <property type="component" value="Unassembled WGS sequence"/>
</dbReference>
<accession>A0A9W9YKC3</accession>
<reference evidence="2" key="1">
    <citation type="submission" date="2023-01" db="EMBL/GenBank/DDBJ databases">
        <title>Genome assembly of the deep-sea coral Lophelia pertusa.</title>
        <authorList>
            <person name="Herrera S."/>
            <person name="Cordes E."/>
        </authorList>
    </citation>
    <scope>NUCLEOTIDE SEQUENCE</scope>
    <source>
        <strain evidence="2">USNM1676648</strain>
        <tissue evidence="2">Polyp</tissue>
    </source>
</reference>
<feature type="compositionally biased region" description="Polar residues" evidence="1">
    <location>
        <begin position="23"/>
        <end position="44"/>
    </location>
</feature>
<gene>
    <name evidence="2" type="ORF">OS493_040193</name>
</gene>
<dbReference type="EMBL" id="MU827610">
    <property type="protein sequence ID" value="KAJ7346452.1"/>
    <property type="molecule type" value="Genomic_DNA"/>
</dbReference>
<evidence type="ECO:0000313" key="2">
    <source>
        <dbReference type="EMBL" id="KAJ7346452.1"/>
    </source>
</evidence>
<evidence type="ECO:0000256" key="1">
    <source>
        <dbReference type="SAM" id="MobiDB-lite"/>
    </source>
</evidence>
<comment type="caution">
    <text evidence="2">The sequence shown here is derived from an EMBL/GenBank/DDBJ whole genome shotgun (WGS) entry which is preliminary data.</text>
</comment>
<sequence length="55" mass="6107">RRQMLQQDNASKPGGKRVESKSGKPSTLRSSFLEDQSMTEQRTGGTEVPCRKISP</sequence>
<name>A0A9W9YKC3_9CNID</name>
<evidence type="ECO:0000313" key="3">
    <source>
        <dbReference type="Proteomes" id="UP001163046"/>
    </source>
</evidence>